<feature type="transmembrane region" description="Helical" evidence="1">
    <location>
        <begin position="176"/>
        <end position="197"/>
    </location>
</feature>
<sequence>MLYLIIWILVVVASVFFFKKAAGSLSLLKPNMISIIFYYSFLISSYIGTLFIAVGKDDYYMINHLKHEEYRWIGFYVISFVMVIFPMVMLMVSKLAGFDAEKEYKSYLKKRIELPFQEKNEFFLIFAGLAFISLAAIAYTFLKTPKIPILEILIGHGDLSPGELRVEAQRNFGGNYIVRNMLAIALTPLLSFIAYVYSVKTNQIKWKLLFLSLFAGSILINIYDLAKSPIFFYLIMFLLLRLYVGRMKFSWKRLFIWGTAGAIVLVSMYIVIQGVTDLESYLSINSGPIGRLIFAQIAPTFLHLDIFGKSVPFLNGRSLPASLVEMFGMDQVRSARLVMSIVFPEKIEEGTAGVLNTLFIAEAYANFGYLGILAGTIFVAVLVQVLYITFIRLPKNPIFLSLFIYFTVNIPRTLVGGFTDFLFNPIWIFVTCLFVGILLFIRIRIDLANLWLKKRSRGEIRR</sequence>
<feature type="transmembrane region" description="Helical" evidence="1">
    <location>
        <begin position="121"/>
        <end position="142"/>
    </location>
</feature>
<dbReference type="OrthoDB" id="6199500at2"/>
<keyword evidence="1" id="KW-1133">Transmembrane helix</keyword>
<protein>
    <recommendedName>
        <fullName evidence="4">Oligosaccharide repeat unit polymerase</fullName>
    </recommendedName>
</protein>
<proteinExistence type="predicted"/>
<dbReference type="HOGENOM" id="CLU_608117_0_0_9"/>
<dbReference type="KEGG" id="bmet:BMMGA3_15095"/>
<name>I3EB22_BACMM</name>
<evidence type="ECO:0000313" key="3">
    <source>
        <dbReference type="Proteomes" id="UP000027602"/>
    </source>
</evidence>
<feature type="transmembrane region" description="Helical" evidence="1">
    <location>
        <begin position="35"/>
        <end position="53"/>
    </location>
</feature>
<dbReference type="NCBIfam" id="TIGR04370">
    <property type="entry name" value="glyco_rpt_poly"/>
    <property type="match status" value="1"/>
</dbReference>
<feature type="transmembrane region" description="Helical" evidence="1">
    <location>
        <begin position="204"/>
        <end position="223"/>
    </location>
</feature>
<keyword evidence="1" id="KW-0812">Transmembrane</keyword>
<feature type="transmembrane region" description="Helical" evidence="1">
    <location>
        <begin position="397"/>
        <end position="414"/>
    </location>
</feature>
<dbReference type="Proteomes" id="UP000027602">
    <property type="component" value="Chromosome"/>
</dbReference>
<feature type="transmembrane region" description="Helical" evidence="1">
    <location>
        <begin position="6"/>
        <end position="28"/>
    </location>
</feature>
<evidence type="ECO:0000256" key="1">
    <source>
        <dbReference type="SAM" id="Phobius"/>
    </source>
</evidence>
<dbReference type="eggNOG" id="ENOG502ZB3K">
    <property type="taxonomic scope" value="Bacteria"/>
</dbReference>
<dbReference type="STRING" id="796606.BMMGA3_15095"/>
<feature type="transmembrane region" description="Helical" evidence="1">
    <location>
        <begin position="254"/>
        <end position="272"/>
    </location>
</feature>
<feature type="transmembrane region" description="Helical" evidence="1">
    <location>
        <begin position="367"/>
        <end position="390"/>
    </location>
</feature>
<keyword evidence="1" id="KW-0472">Membrane</keyword>
<dbReference type="RefSeq" id="WP_003346498.1">
    <property type="nucleotide sequence ID" value="NZ_ADWW01000001.1"/>
</dbReference>
<accession>I3EB22</accession>
<dbReference type="EMBL" id="CP007739">
    <property type="protein sequence ID" value="AIE61376.1"/>
    <property type="molecule type" value="Genomic_DNA"/>
</dbReference>
<organism evidence="2 3">
    <name type="scientific">Bacillus methanolicus (strain MGA3 / ATCC 53907)</name>
    <dbReference type="NCBI Taxonomy" id="796606"/>
    <lineage>
        <taxon>Bacteria</taxon>
        <taxon>Bacillati</taxon>
        <taxon>Bacillota</taxon>
        <taxon>Bacilli</taxon>
        <taxon>Bacillales</taxon>
        <taxon>Bacillaceae</taxon>
        <taxon>Bacillus</taxon>
    </lineage>
</organism>
<dbReference type="AlphaFoldDB" id="I3EB22"/>
<keyword evidence="3" id="KW-1185">Reference proteome</keyword>
<evidence type="ECO:0008006" key="4">
    <source>
        <dbReference type="Google" id="ProtNLM"/>
    </source>
</evidence>
<feature type="transmembrane region" description="Helical" evidence="1">
    <location>
        <begin position="229"/>
        <end position="245"/>
    </location>
</feature>
<gene>
    <name evidence="2" type="ORF">BMMGA3_15095</name>
</gene>
<feature type="transmembrane region" description="Helical" evidence="1">
    <location>
        <begin position="73"/>
        <end position="100"/>
    </location>
</feature>
<reference evidence="2 3" key="1">
    <citation type="journal article" date="2015" name="BMC Genomics">
        <title>Transcriptome analysis of thermophilic methylotrophic Bacillus methanolicus MGA3 using RNA-sequencing provides detailed insights into its previously uncharted transcriptional landscape.</title>
        <authorList>
            <person name="Irla M."/>
            <person name="Neshat A."/>
            <person name="Brautaset T."/>
            <person name="Ruckert C."/>
            <person name="Kalinowski J."/>
            <person name="Wendisch V.F."/>
        </authorList>
    </citation>
    <scope>NUCLEOTIDE SEQUENCE [LARGE SCALE GENOMIC DNA]</scope>
    <source>
        <strain evidence="3">MGA3 / ATCC 53907</strain>
    </source>
</reference>
<evidence type="ECO:0000313" key="2">
    <source>
        <dbReference type="EMBL" id="AIE61376.1"/>
    </source>
</evidence>
<feature type="transmembrane region" description="Helical" evidence="1">
    <location>
        <begin position="426"/>
        <end position="445"/>
    </location>
</feature>